<evidence type="ECO:0000256" key="5">
    <source>
        <dbReference type="RuleBase" id="RU003888"/>
    </source>
</evidence>
<keyword evidence="3 4" id="KW-0687">Ribonucleoprotein</keyword>
<dbReference type="GO" id="GO:0019843">
    <property type="term" value="F:rRNA binding"/>
    <property type="evidence" value="ECO:0007669"/>
    <property type="project" value="UniProtKB-UniRule"/>
</dbReference>
<keyword evidence="2 4" id="KW-0689">Ribosomal protein</keyword>
<evidence type="ECO:0000313" key="9">
    <source>
        <dbReference type="Proteomes" id="UP000033876"/>
    </source>
</evidence>
<dbReference type="Proteomes" id="UP000033876">
    <property type="component" value="Unassembled WGS sequence"/>
</dbReference>
<dbReference type="InterPro" id="IPR005749">
    <property type="entry name" value="Ribosomal_uL15_bac-type"/>
</dbReference>
<dbReference type="PANTHER" id="PTHR12934:SF11">
    <property type="entry name" value="LARGE RIBOSOMAL SUBUNIT PROTEIN UL15M"/>
    <property type="match status" value="1"/>
</dbReference>
<comment type="subunit">
    <text evidence="4">Part of the 50S ribosomal subunit.</text>
</comment>
<evidence type="ECO:0000259" key="7">
    <source>
        <dbReference type="Pfam" id="PF00828"/>
    </source>
</evidence>
<comment type="caution">
    <text evidence="8">The sequence shown here is derived from an EMBL/GenBank/DDBJ whole genome shotgun (WGS) entry which is preliminary data.</text>
</comment>
<evidence type="ECO:0000256" key="3">
    <source>
        <dbReference type="ARBA" id="ARBA00023274"/>
    </source>
</evidence>
<dbReference type="Gene3D" id="3.100.10.10">
    <property type="match status" value="1"/>
</dbReference>
<dbReference type="Pfam" id="PF00828">
    <property type="entry name" value="Ribosomal_L27A"/>
    <property type="match status" value="1"/>
</dbReference>
<dbReference type="InterPro" id="IPR001196">
    <property type="entry name" value="Ribosomal_uL15_CS"/>
</dbReference>
<dbReference type="PATRIC" id="fig|1618742.3.peg.671"/>
<dbReference type="AlphaFoldDB" id="A0A0G0JCN6"/>
<dbReference type="PROSITE" id="PS00475">
    <property type="entry name" value="RIBOSOMAL_L15"/>
    <property type="match status" value="1"/>
</dbReference>
<name>A0A0G0JCN6_9BACT</name>
<feature type="compositionally biased region" description="Basic residues" evidence="6">
    <location>
        <begin position="1"/>
        <end position="27"/>
    </location>
</feature>
<feature type="region of interest" description="Disordered" evidence="6">
    <location>
        <begin position="138"/>
        <end position="174"/>
    </location>
</feature>
<evidence type="ECO:0000313" key="8">
    <source>
        <dbReference type="EMBL" id="KKQ34544.1"/>
    </source>
</evidence>
<dbReference type="HAMAP" id="MF_01341">
    <property type="entry name" value="Ribosomal_uL15"/>
    <property type="match status" value="1"/>
</dbReference>
<organism evidence="8 9">
    <name type="scientific">Candidatus Nomurabacteria bacterium GW2011_GWB1_37_5</name>
    <dbReference type="NCBI Taxonomy" id="1618742"/>
    <lineage>
        <taxon>Bacteria</taxon>
        <taxon>Candidatus Nomuraibacteriota</taxon>
    </lineage>
</organism>
<dbReference type="EMBL" id="LBTF01000044">
    <property type="protein sequence ID" value="KKQ34544.1"/>
    <property type="molecule type" value="Genomic_DNA"/>
</dbReference>
<dbReference type="InterPro" id="IPR030878">
    <property type="entry name" value="Ribosomal_uL15"/>
</dbReference>
<gene>
    <name evidence="4" type="primary">rplO</name>
    <name evidence="8" type="ORF">US50_C0044G0002</name>
</gene>
<evidence type="ECO:0000256" key="2">
    <source>
        <dbReference type="ARBA" id="ARBA00022980"/>
    </source>
</evidence>
<dbReference type="PANTHER" id="PTHR12934">
    <property type="entry name" value="50S RIBOSOMAL PROTEIN L15"/>
    <property type="match status" value="1"/>
</dbReference>
<dbReference type="InterPro" id="IPR021131">
    <property type="entry name" value="Ribosomal_uL15/eL18"/>
</dbReference>
<keyword evidence="4" id="KW-0694">RNA-binding</keyword>
<feature type="compositionally biased region" description="Basic and acidic residues" evidence="6">
    <location>
        <begin position="138"/>
        <end position="148"/>
    </location>
</feature>
<comment type="function">
    <text evidence="4">Binds to the 23S rRNA.</text>
</comment>
<dbReference type="GO" id="GO:0022625">
    <property type="term" value="C:cytosolic large ribosomal subunit"/>
    <property type="evidence" value="ECO:0007669"/>
    <property type="project" value="TreeGrafter"/>
</dbReference>
<evidence type="ECO:0000256" key="1">
    <source>
        <dbReference type="ARBA" id="ARBA00007320"/>
    </source>
</evidence>
<feature type="region of interest" description="Disordered" evidence="6">
    <location>
        <begin position="1"/>
        <end position="41"/>
    </location>
</feature>
<dbReference type="GO" id="GO:0003735">
    <property type="term" value="F:structural constituent of ribosome"/>
    <property type="evidence" value="ECO:0007669"/>
    <property type="project" value="InterPro"/>
</dbReference>
<evidence type="ECO:0000256" key="6">
    <source>
        <dbReference type="SAM" id="MobiDB-lite"/>
    </source>
</evidence>
<keyword evidence="4" id="KW-0699">rRNA-binding</keyword>
<sequence length="174" mass="19505">MQLHQLKRNTPNRKSKYIGRGGKRGKTSGRGTKGQLARSGRKLRPELRDIIKKLPKLRGYSFASFQKKYALIDLARIDKAFKDEEEVNLISLHKKGLVKKFKGTIPNVKILADGDLSKKITVKGVSVSDSARVKIEKAGGKISEESTKKQKTQPVKTQPVKTQPVKKQTKSKKK</sequence>
<dbReference type="InterPro" id="IPR036227">
    <property type="entry name" value="Ribosomal_uL15/eL18_sf"/>
</dbReference>
<feature type="compositionally biased region" description="Low complexity" evidence="6">
    <location>
        <begin position="152"/>
        <end position="166"/>
    </location>
</feature>
<reference evidence="8 9" key="1">
    <citation type="journal article" date="2015" name="Nature">
        <title>rRNA introns, odd ribosomes, and small enigmatic genomes across a large radiation of phyla.</title>
        <authorList>
            <person name="Brown C.T."/>
            <person name="Hug L.A."/>
            <person name="Thomas B.C."/>
            <person name="Sharon I."/>
            <person name="Castelle C.J."/>
            <person name="Singh A."/>
            <person name="Wilkins M.J."/>
            <person name="Williams K.H."/>
            <person name="Banfield J.F."/>
        </authorList>
    </citation>
    <scope>NUCLEOTIDE SEQUENCE [LARGE SCALE GENOMIC DNA]</scope>
</reference>
<comment type="similarity">
    <text evidence="1 4 5">Belongs to the universal ribosomal protein uL15 family.</text>
</comment>
<proteinExistence type="inferred from homology"/>
<feature type="domain" description="Large ribosomal subunit protein uL15/eL18" evidence="7">
    <location>
        <begin position="72"/>
        <end position="142"/>
    </location>
</feature>
<dbReference type="NCBIfam" id="TIGR01071">
    <property type="entry name" value="rplO_bact"/>
    <property type="match status" value="1"/>
</dbReference>
<protein>
    <recommendedName>
        <fullName evidence="4">Large ribosomal subunit protein uL15</fullName>
    </recommendedName>
</protein>
<accession>A0A0G0JCN6</accession>
<dbReference type="GO" id="GO:0006412">
    <property type="term" value="P:translation"/>
    <property type="evidence" value="ECO:0007669"/>
    <property type="project" value="UniProtKB-UniRule"/>
</dbReference>
<dbReference type="SUPFAM" id="SSF52080">
    <property type="entry name" value="Ribosomal proteins L15p and L18e"/>
    <property type="match status" value="1"/>
</dbReference>
<evidence type="ECO:0000256" key="4">
    <source>
        <dbReference type="HAMAP-Rule" id="MF_01341"/>
    </source>
</evidence>